<organism evidence="2 3">
    <name type="scientific">Chthoniobacter flavus Ellin428</name>
    <dbReference type="NCBI Taxonomy" id="497964"/>
    <lineage>
        <taxon>Bacteria</taxon>
        <taxon>Pseudomonadati</taxon>
        <taxon>Verrucomicrobiota</taxon>
        <taxon>Spartobacteria</taxon>
        <taxon>Chthoniobacterales</taxon>
        <taxon>Chthoniobacteraceae</taxon>
        <taxon>Chthoniobacter</taxon>
    </lineage>
</organism>
<dbReference type="Proteomes" id="UP000005824">
    <property type="component" value="Unassembled WGS sequence"/>
</dbReference>
<evidence type="ECO:0000313" key="3">
    <source>
        <dbReference type="Proteomes" id="UP000005824"/>
    </source>
</evidence>
<dbReference type="InterPro" id="IPR014922">
    <property type="entry name" value="YdhG-like"/>
</dbReference>
<comment type="caution">
    <text evidence="2">The sequence shown here is derived from an EMBL/GenBank/DDBJ whole genome shotgun (WGS) entry which is preliminary data.</text>
</comment>
<accession>B4D2L4</accession>
<dbReference type="InParanoid" id="B4D2L4"/>
<dbReference type="Pfam" id="PF13376">
    <property type="entry name" value="OmdA"/>
    <property type="match status" value="1"/>
</dbReference>
<protein>
    <recommendedName>
        <fullName evidence="1">YdhG-like domain-containing protein</fullName>
    </recommendedName>
</protein>
<name>B4D2L4_9BACT</name>
<dbReference type="Gene3D" id="3.90.1150.200">
    <property type="match status" value="1"/>
</dbReference>
<gene>
    <name evidence="2" type="ORF">CfE428DRAFT_3139</name>
</gene>
<evidence type="ECO:0000259" key="1">
    <source>
        <dbReference type="Pfam" id="PF08818"/>
    </source>
</evidence>
<feature type="domain" description="YdhG-like" evidence="1">
    <location>
        <begin position="28"/>
        <end position="125"/>
    </location>
</feature>
<sequence length="211" mass="23885">MGGLVDNSRNGRSRKPETWLDSCPDFSRPICGELQELFVRWEPDLTESVKWAALCFHGRKMVCALGAFQKHVSIVFFRGTELPDPAQLFNQGEGNTNLRTIQIKTLKAFAGLDRAALKRLLHAAVELDAQVDIPPLPPRKRAPWPVPSFFTKALKEHKKAAAFFASLAPTYQREYIVWVSTAKREETREQRLTQTLAALAAGRKWAERKKV</sequence>
<dbReference type="EMBL" id="ABVL01000008">
    <property type="protein sequence ID" value="EDY19454.1"/>
    <property type="molecule type" value="Genomic_DNA"/>
</dbReference>
<dbReference type="AlphaFoldDB" id="B4D2L4"/>
<evidence type="ECO:0000313" key="2">
    <source>
        <dbReference type="EMBL" id="EDY19454.1"/>
    </source>
</evidence>
<dbReference type="SUPFAM" id="SSF159888">
    <property type="entry name" value="YdhG-like"/>
    <property type="match status" value="1"/>
</dbReference>
<keyword evidence="3" id="KW-1185">Reference proteome</keyword>
<proteinExistence type="predicted"/>
<dbReference type="eggNOG" id="COG4430">
    <property type="taxonomic scope" value="Bacteria"/>
</dbReference>
<dbReference type="STRING" id="497964.CfE428DRAFT_3139"/>
<reference evidence="2 3" key="1">
    <citation type="journal article" date="2011" name="J. Bacteriol.">
        <title>Genome sequence of Chthoniobacter flavus Ellin428, an aerobic heterotrophic soil bacterium.</title>
        <authorList>
            <person name="Kant R."/>
            <person name="van Passel M.W."/>
            <person name="Palva A."/>
            <person name="Lucas S."/>
            <person name="Lapidus A."/>
            <person name="Glavina Del Rio T."/>
            <person name="Dalin E."/>
            <person name="Tice H."/>
            <person name="Bruce D."/>
            <person name="Goodwin L."/>
            <person name="Pitluck S."/>
            <person name="Larimer F.W."/>
            <person name="Land M.L."/>
            <person name="Hauser L."/>
            <person name="Sangwan P."/>
            <person name="de Vos W.M."/>
            <person name="Janssen P.H."/>
            <person name="Smidt H."/>
        </authorList>
    </citation>
    <scope>NUCLEOTIDE SEQUENCE [LARGE SCALE GENOMIC DNA]</scope>
    <source>
        <strain evidence="2 3">Ellin428</strain>
    </source>
</reference>
<dbReference type="RefSeq" id="WP_006980464.1">
    <property type="nucleotide sequence ID" value="NZ_ABVL01000008.1"/>
</dbReference>
<dbReference type="Pfam" id="PF08818">
    <property type="entry name" value="DUF1801"/>
    <property type="match status" value="1"/>
</dbReference>